<dbReference type="AlphaFoldDB" id="A0A3M7SGY4"/>
<comment type="caution">
    <text evidence="1">The sequence shown here is derived from an EMBL/GenBank/DDBJ whole genome shotgun (WGS) entry which is preliminary data.</text>
</comment>
<reference evidence="1 2" key="1">
    <citation type="journal article" date="2018" name="Sci. Rep.">
        <title>Genomic signatures of local adaptation to the degree of environmental predictability in rotifers.</title>
        <authorList>
            <person name="Franch-Gras L."/>
            <person name="Hahn C."/>
            <person name="Garcia-Roger E.M."/>
            <person name="Carmona M.J."/>
            <person name="Serra M."/>
            <person name="Gomez A."/>
        </authorList>
    </citation>
    <scope>NUCLEOTIDE SEQUENCE [LARGE SCALE GENOMIC DNA]</scope>
    <source>
        <strain evidence="1">HYR1</strain>
    </source>
</reference>
<accession>A0A3M7SGY4</accession>
<gene>
    <name evidence="1" type="ORF">BpHYR1_025688</name>
</gene>
<proteinExistence type="predicted"/>
<dbReference type="Proteomes" id="UP000276133">
    <property type="component" value="Unassembled WGS sequence"/>
</dbReference>
<dbReference type="EMBL" id="REGN01001377">
    <property type="protein sequence ID" value="RNA35053.1"/>
    <property type="molecule type" value="Genomic_DNA"/>
</dbReference>
<evidence type="ECO:0000313" key="2">
    <source>
        <dbReference type="Proteomes" id="UP000276133"/>
    </source>
</evidence>
<keyword evidence="2" id="KW-1185">Reference proteome</keyword>
<evidence type="ECO:0000313" key="1">
    <source>
        <dbReference type="EMBL" id="RNA35053.1"/>
    </source>
</evidence>
<sequence>MLTSFMMLACLLMLATLLEDFLVLMMILVTIDHKKTKYYKQKQIGVHLKGHSLESKSSNNSRLKKLHLNLSRINTKNDMELKLDYFYFYKILNDLLRSYCRQRINLLDDLKNDKIQTYSKTVDLSSVNSSDLSQLFNFKLILKFNYQHKNKNLKLIMNLYQKKIISIFSIISTYFVMPDEELKQNFVNFLSDLKNIHPNHFKLDVSQPRFEVLSKALESLQLSLGKASYFVISDPVNKSMSHARYSRAYPRH</sequence>
<organism evidence="1 2">
    <name type="scientific">Brachionus plicatilis</name>
    <name type="common">Marine rotifer</name>
    <name type="synonym">Brachionus muelleri</name>
    <dbReference type="NCBI Taxonomy" id="10195"/>
    <lineage>
        <taxon>Eukaryota</taxon>
        <taxon>Metazoa</taxon>
        <taxon>Spiralia</taxon>
        <taxon>Gnathifera</taxon>
        <taxon>Rotifera</taxon>
        <taxon>Eurotatoria</taxon>
        <taxon>Monogononta</taxon>
        <taxon>Pseudotrocha</taxon>
        <taxon>Ploima</taxon>
        <taxon>Brachionidae</taxon>
        <taxon>Brachionus</taxon>
    </lineage>
</organism>
<protein>
    <submittedName>
        <fullName evidence="1">Uncharacterized protein</fullName>
    </submittedName>
</protein>
<name>A0A3M7SGY4_BRAPC</name>